<keyword evidence="2 5" id="KW-0812">Transmembrane</keyword>
<protein>
    <submittedName>
        <fullName evidence="6">Holin</fullName>
    </submittedName>
</protein>
<name>A0A8S5MMT7_9CAUD</name>
<dbReference type="GO" id="GO:0033644">
    <property type="term" value="C:host cell membrane"/>
    <property type="evidence" value="ECO:0007669"/>
    <property type="project" value="UniProtKB-SubCell"/>
</dbReference>
<evidence type="ECO:0000313" key="6">
    <source>
        <dbReference type="EMBL" id="DAD83474.1"/>
    </source>
</evidence>
<evidence type="ECO:0000256" key="4">
    <source>
        <dbReference type="ARBA" id="ARBA00023136"/>
    </source>
</evidence>
<evidence type="ECO:0000256" key="3">
    <source>
        <dbReference type="ARBA" id="ARBA00022989"/>
    </source>
</evidence>
<evidence type="ECO:0000256" key="5">
    <source>
        <dbReference type="SAM" id="Phobius"/>
    </source>
</evidence>
<sequence>MYDNFYNRVKNYVMSFYIPIVVAIPITPFVGWFEKYVFGDWEFLKFLVVLMIVDTLMGFLHHIKKKDFSVEGFEKILIKVICYGCALIVAHNLSSYKILGASIGGFEWFRVTICTALIVREALSILNNIQKVYPNVLPPRIRKYLKYYDETGEIKKNL</sequence>
<proteinExistence type="predicted"/>
<evidence type="ECO:0000256" key="1">
    <source>
        <dbReference type="ARBA" id="ARBA00004301"/>
    </source>
</evidence>
<reference evidence="6" key="1">
    <citation type="journal article" date="2021" name="Proc. Natl. Acad. Sci. U.S.A.">
        <title>A Catalog of Tens of Thousands of Viruses from Human Metagenomes Reveals Hidden Associations with Chronic Diseases.</title>
        <authorList>
            <person name="Tisza M.J."/>
            <person name="Buck C.B."/>
        </authorList>
    </citation>
    <scope>NUCLEOTIDE SEQUENCE</scope>
    <source>
        <strain evidence="6">Ctxc31</strain>
    </source>
</reference>
<dbReference type="Pfam" id="PF05105">
    <property type="entry name" value="Phage_holin_4_1"/>
    <property type="match status" value="1"/>
</dbReference>
<accession>A0A8S5MMT7</accession>
<feature type="transmembrane region" description="Helical" evidence="5">
    <location>
        <begin position="43"/>
        <end position="64"/>
    </location>
</feature>
<evidence type="ECO:0000256" key="2">
    <source>
        <dbReference type="ARBA" id="ARBA00022692"/>
    </source>
</evidence>
<feature type="transmembrane region" description="Helical" evidence="5">
    <location>
        <begin position="76"/>
        <end position="93"/>
    </location>
</feature>
<feature type="transmembrane region" description="Helical" evidence="5">
    <location>
        <begin position="12"/>
        <end position="31"/>
    </location>
</feature>
<organism evidence="6">
    <name type="scientific">Siphoviridae sp. ctxc31</name>
    <dbReference type="NCBI Taxonomy" id="2826520"/>
    <lineage>
        <taxon>Viruses</taxon>
        <taxon>Duplodnaviria</taxon>
        <taxon>Heunggongvirae</taxon>
        <taxon>Uroviricota</taxon>
        <taxon>Caudoviricetes</taxon>
    </lineage>
</organism>
<dbReference type="EMBL" id="BK014938">
    <property type="protein sequence ID" value="DAD83474.1"/>
    <property type="molecule type" value="Genomic_DNA"/>
</dbReference>
<keyword evidence="4 5" id="KW-0472">Membrane</keyword>
<comment type="subcellular location">
    <subcellularLocation>
        <location evidence="1">Host membrane</location>
        <topology evidence="1">Multi-pass membrane protein</topology>
    </subcellularLocation>
</comment>
<keyword evidence="3 5" id="KW-1133">Transmembrane helix</keyword>
<dbReference type="InterPro" id="IPR006480">
    <property type="entry name" value="Phage_holin_4_1"/>
</dbReference>